<keyword evidence="3" id="KW-1185">Reference proteome</keyword>
<dbReference type="InterPro" id="IPR044926">
    <property type="entry name" value="RGS_subdomain_2"/>
</dbReference>
<sequence length="184" mass="21803">MKGTYTVTANNTMASEAPGPINDDQCQRWQHSLKIVLEDPKGYAHFYWFLQKHEEKNRLRKGEYCRYLDFWKECEDYKKHTTKTVPELKTLANDIYEKYLSSSADNKIALDGDERIVFKLREFLDDIEEDNEEEKTVLLNAFDDAVEGMRKFVERGGCRNAYNEWTEGLKSDEKKKSKFRCRLM</sequence>
<dbReference type="InterPro" id="IPR016137">
    <property type="entry name" value="RGS"/>
</dbReference>
<protein>
    <recommendedName>
        <fullName evidence="1">RGS domain-containing protein</fullName>
    </recommendedName>
</protein>
<dbReference type="PROSITE" id="PS50132">
    <property type="entry name" value="RGS"/>
    <property type="match status" value="1"/>
</dbReference>
<evidence type="ECO:0000313" key="3">
    <source>
        <dbReference type="Proteomes" id="UP001497623"/>
    </source>
</evidence>
<proteinExistence type="predicted"/>
<dbReference type="EMBL" id="CAXKWB010003890">
    <property type="protein sequence ID" value="CAL4070916.1"/>
    <property type="molecule type" value="Genomic_DNA"/>
</dbReference>
<dbReference type="AlphaFoldDB" id="A0AAV2Q697"/>
<dbReference type="Gene3D" id="1.10.167.10">
    <property type="entry name" value="Regulator of G-protein Signalling 4, domain 2"/>
    <property type="match status" value="1"/>
</dbReference>
<feature type="domain" description="RGS" evidence="1">
    <location>
        <begin position="32"/>
        <end position="154"/>
    </location>
</feature>
<dbReference type="PANTHER" id="PTHR10845:SF192">
    <property type="entry name" value="DOUBLE HIT, ISOFORM B"/>
    <property type="match status" value="1"/>
</dbReference>
<comment type="caution">
    <text evidence="2">The sequence shown here is derived from an EMBL/GenBank/DDBJ whole genome shotgun (WGS) entry which is preliminary data.</text>
</comment>
<dbReference type="Pfam" id="PF00615">
    <property type="entry name" value="RGS"/>
    <property type="match status" value="1"/>
</dbReference>
<evidence type="ECO:0000313" key="2">
    <source>
        <dbReference type="EMBL" id="CAL4070916.1"/>
    </source>
</evidence>
<name>A0AAV2Q697_MEGNR</name>
<dbReference type="PANTHER" id="PTHR10845">
    <property type="entry name" value="REGULATOR OF G PROTEIN SIGNALING"/>
    <property type="match status" value="1"/>
</dbReference>
<organism evidence="2 3">
    <name type="scientific">Meganyctiphanes norvegica</name>
    <name type="common">Northern krill</name>
    <name type="synonym">Thysanopoda norvegica</name>
    <dbReference type="NCBI Taxonomy" id="48144"/>
    <lineage>
        <taxon>Eukaryota</taxon>
        <taxon>Metazoa</taxon>
        <taxon>Ecdysozoa</taxon>
        <taxon>Arthropoda</taxon>
        <taxon>Crustacea</taxon>
        <taxon>Multicrustacea</taxon>
        <taxon>Malacostraca</taxon>
        <taxon>Eumalacostraca</taxon>
        <taxon>Eucarida</taxon>
        <taxon>Euphausiacea</taxon>
        <taxon>Euphausiidae</taxon>
        <taxon>Meganyctiphanes</taxon>
    </lineage>
</organism>
<dbReference type="Proteomes" id="UP001497623">
    <property type="component" value="Unassembled WGS sequence"/>
</dbReference>
<accession>A0AAV2Q697</accession>
<dbReference type="PRINTS" id="PR01301">
    <property type="entry name" value="RGSPROTEIN"/>
</dbReference>
<dbReference type="CDD" id="cd07440">
    <property type="entry name" value="RGS"/>
    <property type="match status" value="1"/>
</dbReference>
<dbReference type="InterPro" id="IPR036305">
    <property type="entry name" value="RGS_sf"/>
</dbReference>
<dbReference type="SUPFAM" id="SSF48097">
    <property type="entry name" value="Regulator of G-protein signaling, RGS"/>
    <property type="match status" value="1"/>
</dbReference>
<reference evidence="2 3" key="1">
    <citation type="submission" date="2024-05" db="EMBL/GenBank/DDBJ databases">
        <authorList>
            <person name="Wallberg A."/>
        </authorList>
    </citation>
    <scope>NUCLEOTIDE SEQUENCE [LARGE SCALE GENOMIC DNA]</scope>
</reference>
<gene>
    <name evidence="2" type="ORF">MNOR_LOCUS8378</name>
</gene>
<evidence type="ECO:0000259" key="1">
    <source>
        <dbReference type="PROSITE" id="PS50132"/>
    </source>
</evidence>
<dbReference type="SMART" id="SM00315">
    <property type="entry name" value="RGS"/>
    <property type="match status" value="1"/>
</dbReference>